<dbReference type="PANTHER" id="PTHR35526:SF3">
    <property type="entry name" value="ANTI-SIGMA-F FACTOR RSBW"/>
    <property type="match status" value="1"/>
</dbReference>
<dbReference type="KEGG" id="slc:SL103_16945"/>
<dbReference type="GO" id="GO:0004674">
    <property type="term" value="F:protein serine/threonine kinase activity"/>
    <property type="evidence" value="ECO:0007669"/>
    <property type="project" value="UniProtKB-KW"/>
</dbReference>
<dbReference type="CDD" id="cd16936">
    <property type="entry name" value="HATPase_RsbW-like"/>
    <property type="match status" value="1"/>
</dbReference>
<dbReference type="EMBL" id="CP017157">
    <property type="protein sequence ID" value="AOP47714.1"/>
    <property type="molecule type" value="Genomic_DNA"/>
</dbReference>
<dbReference type="AlphaFoldDB" id="A0A1D7VLT8"/>
<accession>A0A1D7VLT8</accession>
<keyword evidence="1" id="KW-0723">Serine/threonine-protein kinase</keyword>
<proteinExistence type="predicted"/>
<evidence type="ECO:0000256" key="1">
    <source>
        <dbReference type="ARBA" id="ARBA00022527"/>
    </source>
</evidence>
<dbReference type="InterPro" id="IPR003594">
    <property type="entry name" value="HATPase_dom"/>
</dbReference>
<evidence type="ECO:0000259" key="2">
    <source>
        <dbReference type="Pfam" id="PF13581"/>
    </source>
</evidence>
<dbReference type="InterPro" id="IPR036890">
    <property type="entry name" value="HATPase_C_sf"/>
</dbReference>
<dbReference type="InterPro" id="IPR050267">
    <property type="entry name" value="Anti-sigma-factor_SerPK"/>
</dbReference>
<dbReference type="RefSeq" id="WP_069569858.1">
    <property type="nucleotide sequence ID" value="NZ_CP017157.1"/>
</dbReference>
<keyword evidence="1" id="KW-0418">Kinase</keyword>
<organism evidence="3 4">
    <name type="scientific">Streptomyces lydicus</name>
    <dbReference type="NCBI Taxonomy" id="47763"/>
    <lineage>
        <taxon>Bacteria</taxon>
        <taxon>Bacillati</taxon>
        <taxon>Actinomycetota</taxon>
        <taxon>Actinomycetes</taxon>
        <taxon>Kitasatosporales</taxon>
        <taxon>Streptomycetaceae</taxon>
        <taxon>Streptomyces</taxon>
    </lineage>
</organism>
<protein>
    <submittedName>
        <fullName evidence="3">Response regulator receiver protein</fullName>
    </submittedName>
</protein>
<evidence type="ECO:0000313" key="3">
    <source>
        <dbReference type="EMBL" id="AOP47714.1"/>
    </source>
</evidence>
<dbReference type="Gene3D" id="3.30.565.10">
    <property type="entry name" value="Histidine kinase-like ATPase, C-terminal domain"/>
    <property type="match status" value="1"/>
</dbReference>
<dbReference type="PANTHER" id="PTHR35526">
    <property type="entry name" value="ANTI-SIGMA-F FACTOR RSBW-RELATED"/>
    <property type="match status" value="1"/>
</dbReference>
<reference evidence="3 4" key="1">
    <citation type="submission" date="2016-09" db="EMBL/GenBank/DDBJ databases">
        <title>Complete genome sequencing of Streptomyces lydicus 103 and metabolic pathways analysis of antibiotic biosynthesis.</title>
        <authorList>
            <person name="Jia N."/>
            <person name="Ding M.-Z."/>
            <person name="Gao F."/>
            <person name="Yuan Y.-J."/>
        </authorList>
    </citation>
    <scope>NUCLEOTIDE SEQUENCE [LARGE SCALE GENOMIC DNA]</scope>
    <source>
        <strain evidence="3 4">103</strain>
    </source>
</reference>
<gene>
    <name evidence="3" type="ORF">SL103_16945</name>
</gene>
<feature type="domain" description="Histidine kinase/HSP90-like ATPase" evidence="2">
    <location>
        <begin position="20"/>
        <end position="126"/>
    </location>
</feature>
<evidence type="ECO:0000313" key="4">
    <source>
        <dbReference type="Proteomes" id="UP000094094"/>
    </source>
</evidence>
<sequence length="140" mass="14760">MTPQLDAVFREAAEQVWPLPHLPGAVSVVRRRARAVLAHWNLAPDLAEDALLVISELITNAVAHARPPAVLRLSRIVDGRTTLRIEVTDAGPAAAGGRPVVEPYPGECGRGLGIVTALATRCGTDVHAGGVTRWAELLAA</sequence>
<dbReference type="OrthoDB" id="3872918at2"/>
<keyword evidence="4" id="KW-1185">Reference proteome</keyword>
<keyword evidence="1" id="KW-0808">Transferase</keyword>
<dbReference type="Pfam" id="PF13581">
    <property type="entry name" value="HATPase_c_2"/>
    <property type="match status" value="1"/>
</dbReference>
<dbReference type="SUPFAM" id="SSF55874">
    <property type="entry name" value="ATPase domain of HSP90 chaperone/DNA topoisomerase II/histidine kinase"/>
    <property type="match status" value="1"/>
</dbReference>
<dbReference type="Proteomes" id="UP000094094">
    <property type="component" value="Chromosome"/>
</dbReference>
<name>A0A1D7VLT8_9ACTN</name>